<comment type="caution">
    <text evidence="2">The sequence shown here is derived from an EMBL/GenBank/DDBJ whole genome shotgun (WGS) entry which is preliminary data.</text>
</comment>
<proteinExistence type="predicted"/>
<name>A0A7C3UY54_UNCW3</name>
<keyword evidence="1" id="KW-1133">Transmembrane helix</keyword>
<organism evidence="2">
    <name type="scientific">candidate division WOR-3 bacterium</name>
    <dbReference type="NCBI Taxonomy" id="2052148"/>
    <lineage>
        <taxon>Bacteria</taxon>
        <taxon>Bacteria division WOR-3</taxon>
    </lineage>
</organism>
<dbReference type="EMBL" id="DTMQ01000009">
    <property type="protein sequence ID" value="HGE98607.1"/>
    <property type="molecule type" value="Genomic_DNA"/>
</dbReference>
<dbReference type="AlphaFoldDB" id="A0A7C3UY54"/>
<dbReference type="Pfam" id="PF14014">
    <property type="entry name" value="DUF4230"/>
    <property type="match status" value="1"/>
</dbReference>
<gene>
    <name evidence="2" type="ORF">ENX07_00830</name>
</gene>
<keyword evidence="1" id="KW-0472">Membrane</keyword>
<dbReference type="InterPro" id="IPR025324">
    <property type="entry name" value="DUF4230"/>
</dbReference>
<feature type="transmembrane region" description="Helical" evidence="1">
    <location>
        <begin position="6"/>
        <end position="23"/>
    </location>
</feature>
<protein>
    <submittedName>
        <fullName evidence="2">DUF4230 domain-containing protein</fullName>
    </submittedName>
</protein>
<keyword evidence="1" id="KW-0812">Transmembrane</keyword>
<sequence>MKNLKILLFGIIVILILLLFIIYNKPIISILTPERTKRSVISILKSENISFLVTNKVSSQILVEKTDFSILGERTGIMIGNVTLYYGINLNEISIESVLINKNEIIVKLPHPKPLDFSIDLSSLRFIKRERGLEKIKGLFIEDDKLREEIQDVFYKEALFFFKSNNMLPKDEDVLKSFEIVGKIITLKTGLKTTFIISGIKKPLY</sequence>
<evidence type="ECO:0000256" key="1">
    <source>
        <dbReference type="SAM" id="Phobius"/>
    </source>
</evidence>
<evidence type="ECO:0000313" key="2">
    <source>
        <dbReference type="EMBL" id="HGE98607.1"/>
    </source>
</evidence>
<reference evidence="2" key="1">
    <citation type="journal article" date="2020" name="mSystems">
        <title>Genome- and Community-Level Interaction Insights into Carbon Utilization and Element Cycling Functions of Hydrothermarchaeota in Hydrothermal Sediment.</title>
        <authorList>
            <person name="Zhou Z."/>
            <person name="Liu Y."/>
            <person name="Xu W."/>
            <person name="Pan J."/>
            <person name="Luo Z.H."/>
            <person name="Li M."/>
        </authorList>
    </citation>
    <scope>NUCLEOTIDE SEQUENCE [LARGE SCALE GENOMIC DNA]</scope>
    <source>
        <strain evidence="2">SpSt-906</strain>
    </source>
</reference>
<accession>A0A7C3UY54</accession>